<dbReference type="GO" id="GO:0003964">
    <property type="term" value="F:RNA-directed DNA polymerase activity"/>
    <property type="evidence" value="ECO:0007669"/>
    <property type="project" value="UniProtKB-KW"/>
</dbReference>
<dbReference type="AlphaFoldDB" id="A0A9P5A6A0"/>
<dbReference type="Proteomes" id="UP000730481">
    <property type="component" value="Unassembled WGS sequence"/>
</dbReference>
<keyword evidence="1" id="KW-0808">Transferase</keyword>
<keyword evidence="2" id="KW-1185">Reference proteome</keyword>
<accession>A0A9P5A6A0</accession>
<protein>
    <submittedName>
        <fullName evidence="1">Reverse transcriptase</fullName>
    </submittedName>
</protein>
<name>A0A9P5A6A0_9HYPO</name>
<reference evidence="1" key="2">
    <citation type="submission" date="2020-02" db="EMBL/GenBank/DDBJ databases">
        <title>Identification and distribution of gene clusters putatively required for synthesis of sphingolipid metabolism inhibitors in phylogenetically diverse species of the filamentous fungus Fusarium.</title>
        <authorList>
            <person name="Kim H.-S."/>
            <person name="Busman M."/>
            <person name="Brown D.W."/>
            <person name="Divon H."/>
            <person name="Uhlig S."/>
            <person name="Proctor R.H."/>
        </authorList>
    </citation>
    <scope>NUCLEOTIDE SEQUENCE</scope>
    <source>
        <strain evidence="1">NRRL 25174</strain>
    </source>
</reference>
<evidence type="ECO:0000313" key="1">
    <source>
        <dbReference type="EMBL" id="KAF4333065.1"/>
    </source>
</evidence>
<dbReference type="EMBL" id="PVQB02000912">
    <property type="protein sequence ID" value="KAF4333065.1"/>
    <property type="molecule type" value="Genomic_DNA"/>
</dbReference>
<dbReference type="PANTHER" id="PTHR33481:SF1">
    <property type="entry name" value="ENDONUCLEASE_EXONUCLEASE_PHOSPHATASE DOMAIN-CONTAINING PROTEIN-RELATED"/>
    <property type="match status" value="1"/>
</dbReference>
<comment type="caution">
    <text evidence="1">The sequence shown here is derived from an EMBL/GenBank/DDBJ whole genome shotgun (WGS) entry which is preliminary data.</text>
</comment>
<dbReference type="PANTHER" id="PTHR33481">
    <property type="entry name" value="REVERSE TRANSCRIPTASE"/>
    <property type="match status" value="1"/>
</dbReference>
<sequence length="208" mass="23598">MNKALNQSRRAILPVWKTTPITVLHRESGIPPVDQLLEARRWRFASRLKSLDDAHPLARRTAPPRQPTYHDLIKRRYQAQPESSFRTRLRRTNELLASCARPKLIRQCFQQEQMPPLQTASKEKTAETFLRWVKSIDLLTLVVYSDGSLSEKGVASYGFTIHQDNLPTLDGSGRLGPAEVFDAEARGALEGFEVNCCKRGLIELDTST</sequence>
<gene>
    <name evidence="1" type="ORF">FBEOM_13129</name>
</gene>
<organism evidence="1 2">
    <name type="scientific">Fusarium beomiforme</name>
    <dbReference type="NCBI Taxonomy" id="44412"/>
    <lineage>
        <taxon>Eukaryota</taxon>
        <taxon>Fungi</taxon>
        <taxon>Dikarya</taxon>
        <taxon>Ascomycota</taxon>
        <taxon>Pezizomycotina</taxon>
        <taxon>Sordariomycetes</taxon>
        <taxon>Hypocreomycetidae</taxon>
        <taxon>Hypocreales</taxon>
        <taxon>Nectriaceae</taxon>
        <taxon>Fusarium</taxon>
        <taxon>Fusarium burgessii species complex</taxon>
    </lineage>
</organism>
<proteinExistence type="predicted"/>
<dbReference type="OrthoDB" id="5077812at2759"/>
<keyword evidence="1" id="KW-0695">RNA-directed DNA polymerase</keyword>
<evidence type="ECO:0000313" key="2">
    <source>
        <dbReference type="Proteomes" id="UP000730481"/>
    </source>
</evidence>
<reference evidence="1" key="1">
    <citation type="journal article" date="2017" name="Mycologia">
        <title>Fusarium algeriense, sp. nov., a novel toxigenic crown rot pathogen of durum wheat from Algeria is nested in the Fusarium burgessii species complex.</title>
        <authorList>
            <person name="Laraba I."/>
            <person name="Keddad A."/>
            <person name="Boureghda H."/>
            <person name="Abdallah N."/>
            <person name="Vaughan M.M."/>
            <person name="Proctor R.H."/>
            <person name="Busman M."/>
            <person name="O'Donnell K."/>
        </authorList>
    </citation>
    <scope>NUCLEOTIDE SEQUENCE</scope>
    <source>
        <strain evidence="1">NRRL 25174</strain>
    </source>
</reference>
<keyword evidence="1" id="KW-0548">Nucleotidyltransferase</keyword>